<name>A0ABQ5EJU9_9ASTR</name>
<dbReference type="PANTHER" id="PTHR33870">
    <property type="entry name" value="CARDIOMYOPATHY-ASSOCIATED PROTEIN"/>
    <property type="match status" value="1"/>
</dbReference>
<feature type="compositionally biased region" description="Acidic residues" evidence="1">
    <location>
        <begin position="150"/>
        <end position="161"/>
    </location>
</feature>
<reference evidence="2" key="1">
    <citation type="journal article" date="2022" name="Int. J. Mol. Sci.">
        <title>Draft Genome of Tanacetum Coccineum: Genomic Comparison of Closely Related Tanacetum-Family Plants.</title>
        <authorList>
            <person name="Yamashiro T."/>
            <person name="Shiraishi A."/>
            <person name="Nakayama K."/>
            <person name="Satake H."/>
        </authorList>
    </citation>
    <scope>NUCLEOTIDE SEQUENCE</scope>
</reference>
<feature type="non-terminal residue" evidence="2">
    <location>
        <position position="185"/>
    </location>
</feature>
<protein>
    <submittedName>
        <fullName evidence="2">Uncharacterized protein</fullName>
    </submittedName>
</protein>
<reference evidence="2" key="2">
    <citation type="submission" date="2022-01" db="EMBL/GenBank/DDBJ databases">
        <authorList>
            <person name="Yamashiro T."/>
            <person name="Shiraishi A."/>
            <person name="Satake H."/>
            <person name="Nakayama K."/>
        </authorList>
    </citation>
    <scope>NUCLEOTIDE SEQUENCE</scope>
</reference>
<keyword evidence="3" id="KW-1185">Reference proteome</keyword>
<comment type="caution">
    <text evidence="2">The sequence shown here is derived from an EMBL/GenBank/DDBJ whole genome shotgun (WGS) entry which is preliminary data.</text>
</comment>
<sequence>MFPLLFSFLVSVSPVVVTTAVLLGTLLSYGHPNIPDIEPDTKKDREFELDESRKLENKVSESRTEVAERPVVDLVNERAFEVEGNSSEILYVVEEEEEEDEDEGRLVEEKVVLGSHYSPLQQSESSDRLWEGSVDPVNSDPNLLWKRVEGDDEDEDDEDGSDSGSDGAESSSPDASMADIIPMLD</sequence>
<feature type="compositionally biased region" description="Low complexity" evidence="1">
    <location>
        <begin position="162"/>
        <end position="176"/>
    </location>
</feature>
<evidence type="ECO:0000256" key="1">
    <source>
        <dbReference type="SAM" id="MobiDB-lite"/>
    </source>
</evidence>
<evidence type="ECO:0000313" key="2">
    <source>
        <dbReference type="EMBL" id="GJT51190.1"/>
    </source>
</evidence>
<organism evidence="2 3">
    <name type="scientific">Tanacetum coccineum</name>
    <dbReference type="NCBI Taxonomy" id="301880"/>
    <lineage>
        <taxon>Eukaryota</taxon>
        <taxon>Viridiplantae</taxon>
        <taxon>Streptophyta</taxon>
        <taxon>Embryophyta</taxon>
        <taxon>Tracheophyta</taxon>
        <taxon>Spermatophyta</taxon>
        <taxon>Magnoliopsida</taxon>
        <taxon>eudicotyledons</taxon>
        <taxon>Gunneridae</taxon>
        <taxon>Pentapetalae</taxon>
        <taxon>asterids</taxon>
        <taxon>campanulids</taxon>
        <taxon>Asterales</taxon>
        <taxon>Asteraceae</taxon>
        <taxon>Asteroideae</taxon>
        <taxon>Anthemideae</taxon>
        <taxon>Anthemidinae</taxon>
        <taxon>Tanacetum</taxon>
    </lineage>
</organism>
<evidence type="ECO:0000313" key="3">
    <source>
        <dbReference type="Proteomes" id="UP001151760"/>
    </source>
</evidence>
<dbReference type="PANTHER" id="PTHR33870:SF4">
    <property type="entry name" value="CARDIOMYOPATHY-ASSOCIATED PROTEIN"/>
    <property type="match status" value="1"/>
</dbReference>
<proteinExistence type="predicted"/>
<feature type="region of interest" description="Disordered" evidence="1">
    <location>
        <begin position="117"/>
        <end position="185"/>
    </location>
</feature>
<gene>
    <name evidence="2" type="ORF">Tco_0977347</name>
</gene>
<dbReference type="Proteomes" id="UP001151760">
    <property type="component" value="Unassembled WGS sequence"/>
</dbReference>
<dbReference type="EMBL" id="BQNB010016386">
    <property type="protein sequence ID" value="GJT51190.1"/>
    <property type="molecule type" value="Genomic_DNA"/>
</dbReference>
<accession>A0ABQ5EJU9</accession>